<dbReference type="Proteomes" id="UP000031563">
    <property type="component" value="Unassembled WGS sequence"/>
</dbReference>
<protein>
    <submittedName>
        <fullName evidence="1">Uncharacterized protein</fullName>
    </submittedName>
</protein>
<sequence length="37" mass="4116">MLIKKKKWLSPAVQCFAKLVLQSVGEADEEMTASTAY</sequence>
<gene>
    <name evidence="1" type="ORF">QY95_03896</name>
</gene>
<proteinExistence type="predicted"/>
<dbReference type="AlphaFoldDB" id="A0A0F5HNP6"/>
<evidence type="ECO:0000313" key="1">
    <source>
        <dbReference type="EMBL" id="KKB34462.1"/>
    </source>
</evidence>
<reference evidence="1" key="1">
    <citation type="submission" date="2015-02" db="EMBL/GenBank/DDBJ databases">
        <title>Genome Assembly of Bacillaceae bacterium MTCC 8252.</title>
        <authorList>
            <person name="Verma A."/>
            <person name="Khatri I."/>
            <person name="Mual P."/>
            <person name="Subramanian S."/>
            <person name="Krishnamurthi S."/>
        </authorList>
    </citation>
    <scope>NUCLEOTIDE SEQUENCE [LARGE SCALE GENOMIC DNA]</scope>
    <source>
        <strain evidence="1">MTCC 8252</strain>
    </source>
</reference>
<name>A0A0F5HNP6_BACTR</name>
<organism evidence="1 2">
    <name type="scientific">Bacillus thermotolerans</name>
    <name type="common">Quasibacillus thermotolerans</name>
    <dbReference type="NCBI Taxonomy" id="1221996"/>
    <lineage>
        <taxon>Bacteria</taxon>
        <taxon>Bacillati</taxon>
        <taxon>Bacillota</taxon>
        <taxon>Bacilli</taxon>
        <taxon>Bacillales</taxon>
        <taxon>Bacillaceae</taxon>
        <taxon>Bacillus</taxon>
    </lineage>
</organism>
<dbReference type="EMBL" id="JWIR02000084">
    <property type="protein sequence ID" value="KKB34462.1"/>
    <property type="molecule type" value="Genomic_DNA"/>
</dbReference>
<keyword evidence="2" id="KW-1185">Reference proteome</keyword>
<dbReference type="STRING" id="1221996.QY95_03896"/>
<accession>A0A0F5HNP6</accession>
<evidence type="ECO:0000313" key="2">
    <source>
        <dbReference type="Proteomes" id="UP000031563"/>
    </source>
</evidence>
<comment type="caution">
    <text evidence="1">The sequence shown here is derived from an EMBL/GenBank/DDBJ whole genome shotgun (WGS) entry which is preliminary data.</text>
</comment>